<reference evidence="2 3" key="1">
    <citation type="journal article" date="2016" name="Nat. Commun.">
        <title>Thousands of microbial genomes shed light on interconnected biogeochemical processes in an aquifer system.</title>
        <authorList>
            <person name="Anantharaman K."/>
            <person name="Brown C.T."/>
            <person name="Hug L.A."/>
            <person name="Sharon I."/>
            <person name="Castelle C.J."/>
            <person name="Probst A.J."/>
            <person name="Thomas B.C."/>
            <person name="Singh A."/>
            <person name="Wilkins M.J."/>
            <person name="Karaoz U."/>
            <person name="Brodie E.L."/>
            <person name="Williams K.H."/>
            <person name="Hubbard S.S."/>
            <person name="Banfield J.F."/>
        </authorList>
    </citation>
    <scope>NUCLEOTIDE SEQUENCE [LARGE SCALE GENOMIC DNA]</scope>
</reference>
<dbReference type="AlphaFoldDB" id="A0A1F8BJZ6"/>
<dbReference type="PANTHER" id="PTHR43421:SF1">
    <property type="entry name" value="METALLOPROTEASE PMBA"/>
    <property type="match status" value="1"/>
</dbReference>
<dbReference type="SUPFAM" id="SSF111283">
    <property type="entry name" value="Putative modulator of DNA gyrase, PmbA/TldD"/>
    <property type="match status" value="1"/>
</dbReference>
<protein>
    <recommendedName>
        <fullName evidence="1">Metalloprotease TldD/E C-terminal domain-containing protein</fullName>
    </recommendedName>
</protein>
<gene>
    <name evidence="2" type="ORF">A2961_02565</name>
</gene>
<name>A0A1F8BJZ6_9BACT</name>
<evidence type="ECO:0000259" key="1">
    <source>
        <dbReference type="Pfam" id="PF19289"/>
    </source>
</evidence>
<dbReference type="GO" id="GO:0006508">
    <property type="term" value="P:proteolysis"/>
    <property type="evidence" value="ECO:0007669"/>
    <property type="project" value="InterPro"/>
</dbReference>
<dbReference type="GO" id="GO:0008237">
    <property type="term" value="F:metallopeptidase activity"/>
    <property type="evidence" value="ECO:0007669"/>
    <property type="project" value="InterPro"/>
</dbReference>
<evidence type="ECO:0000313" key="3">
    <source>
        <dbReference type="Proteomes" id="UP000177082"/>
    </source>
</evidence>
<proteinExistence type="predicted"/>
<dbReference type="Pfam" id="PF19289">
    <property type="entry name" value="PmbA_TldD_3rd"/>
    <property type="match status" value="1"/>
</dbReference>
<dbReference type="EMBL" id="MGHF01000010">
    <property type="protein sequence ID" value="OGM63989.1"/>
    <property type="molecule type" value="Genomic_DNA"/>
</dbReference>
<organism evidence="2 3">
    <name type="scientific">Candidatus Woesebacteria bacterium RIFCSPLOWO2_01_FULL_39_21</name>
    <dbReference type="NCBI Taxonomy" id="1802519"/>
    <lineage>
        <taxon>Bacteria</taxon>
        <taxon>Candidatus Woeseibacteriota</taxon>
    </lineage>
</organism>
<evidence type="ECO:0000313" key="2">
    <source>
        <dbReference type="EMBL" id="OGM63989.1"/>
    </source>
</evidence>
<dbReference type="GO" id="GO:0005829">
    <property type="term" value="C:cytosol"/>
    <property type="evidence" value="ECO:0007669"/>
    <property type="project" value="TreeGrafter"/>
</dbReference>
<dbReference type="Proteomes" id="UP000177082">
    <property type="component" value="Unassembled WGS sequence"/>
</dbReference>
<accession>A0A1F8BJZ6</accession>
<feature type="domain" description="Metalloprotease TldD/E C-terminal" evidence="1">
    <location>
        <begin position="252"/>
        <end position="507"/>
    </location>
</feature>
<dbReference type="STRING" id="1802519.A2961_02565"/>
<dbReference type="PANTHER" id="PTHR43421">
    <property type="entry name" value="METALLOPROTEASE PMBA"/>
    <property type="match status" value="1"/>
</dbReference>
<dbReference type="InterPro" id="IPR047657">
    <property type="entry name" value="PmbA"/>
</dbReference>
<comment type="caution">
    <text evidence="2">The sequence shown here is derived from an EMBL/GenBank/DDBJ whole genome shotgun (WGS) entry which is preliminary data.</text>
</comment>
<dbReference type="InterPro" id="IPR045569">
    <property type="entry name" value="Metalloprtase-TldD/E_C"/>
</dbReference>
<dbReference type="InterPro" id="IPR036059">
    <property type="entry name" value="TldD/PmbA_sf"/>
</dbReference>
<sequence length="515" mass="57298">MKKLSDLKRIVKKGLQLIKQERNLIEGVVYASSNHRTVGRICYTTYIPSNGLQEPKSDEDFGVSVEIWFKKGNKKLLGFGQEPNDLSLNAIKRALEKAKRDAVEDSDFTGFLKPSEFKKKYLVKRGYHDKKLMTMTYNQEAKLLSKMSWDTIRGAVDTLSTTNYELRTMNFILNGDNFLIRERMCVASTNGIFDTDETTVVLSFLTAMIENENAKGSAWSAFNKLYLKKPYEAGKEVTQAALKQIGGTRVKTGKYIVIFGPQAVTELFGSLLLSHLHLGLINVGSSIFNGKYGKIVGSPLLNLYDDATVPNAAGTKRITCEGMPTRKVKLIEKGKLVGFLSDSKMTNKFLKKYEESKIKLGVDPRQIIDAISPQNGFRFARGGGRIASSPAWTNATNLIIDSSHPSTNKEVLKKVKNGLYIGRLWYTYPVGGHASGIISGTAIADNFVIRNGELSEPILPNTLRLEDNIGEMMKNIIAIGKNKVQTILWASDEITHAPWVAIKNVNLKEISKVKL</sequence>